<dbReference type="InterPro" id="IPR052895">
    <property type="entry name" value="HetReg/Transcr_Mod"/>
</dbReference>
<dbReference type="Pfam" id="PF06985">
    <property type="entry name" value="HET"/>
    <property type="match status" value="1"/>
</dbReference>
<reference evidence="3 4" key="1">
    <citation type="submission" date="2016-03" db="EMBL/GenBank/DDBJ databases">
        <authorList>
            <person name="Ploux O."/>
        </authorList>
    </citation>
    <scope>NUCLEOTIDE SEQUENCE [LARGE SCALE GENOMIC DNA]</scope>
    <source>
        <strain evidence="3 4">UAMH 11012</strain>
    </source>
</reference>
<protein>
    <recommendedName>
        <fullName evidence="2">Heterokaryon incompatibility domain-containing protein</fullName>
    </recommendedName>
</protein>
<evidence type="ECO:0000259" key="2">
    <source>
        <dbReference type="Pfam" id="PF06985"/>
    </source>
</evidence>
<dbReference type="AlphaFoldDB" id="A0A1L7XBK1"/>
<dbReference type="InterPro" id="IPR010730">
    <property type="entry name" value="HET"/>
</dbReference>
<dbReference type="EMBL" id="FJOG01000020">
    <property type="protein sequence ID" value="CZR62408.1"/>
    <property type="molecule type" value="Genomic_DNA"/>
</dbReference>
<sequence length="704" mass="80676">MHCATAAHREVDGLHWCCGPITLTERFKNPTSTFPNLNSSIPETNRDDAKRLPRQDDELEPDTITCTLHTADLDDENCCKYEALSYEWGDATNASFFISLEGRKFGVRENLWWALWHLRLENEMRVLWVGALCIDQGSVGERDHRVKQMAKVYSQATCVVAWLGQFEQVLPNSKGTCNVQQAKEYMQQFAEICKEHGEVTSLWCYSHTDDLLFDKRRIRHSLGWSVVHPESAWRTSLYKYLEDPENSSLQSLEQRHTVSKRLNLLDSAYLYREALCENLFDKVYGLLGVVPGCCRTSMEVNYDISSMKLLNILLRHNFSAHGGCVHWNNSSNKVPTKVEAIFASLGGKDELKLPTLENLPELLNTEVHFVPTIETIAVLECQPMRMEVSSPKKILMMANQKNPDDQVYRDLHFSEYYGNELCRGRGFVVPELEARFHLDSITCSDPFGDVQLGDIVYRFGSRTLLFLGWTRSRRWIKEISELYTSERIWKADEVELFLDDYRQFTELHLDGRKHADVENLWFPGMSLGCCLFDSLLSQGRNSVFDPLNWQFANSSRYARLGGIELSSIEDTKNEDDSNCRSGTVNTVLDTGPGKQSVAKVESTMPKEFWELKPSLKFTKSSPLQSQKQRYSPGFHPAALEIPILIANKPSHHVLFSTESQMHMQSSSSVRTPAEKWKCGPRSKAPSWKGPTWVSQSWLLHWNRL</sequence>
<accession>A0A1L7XBK1</accession>
<evidence type="ECO:0000256" key="1">
    <source>
        <dbReference type="SAM" id="MobiDB-lite"/>
    </source>
</evidence>
<feature type="compositionally biased region" description="Basic and acidic residues" evidence="1">
    <location>
        <begin position="44"/>
        <end position="54"/>
    </location>
</feature>
<feature type="domain" description="Heterokaryon incompatibility" evidence="2">
    <location>
        <begin position="81"/>
        <end position="195"/>
    </location>
</feature>
<organism evidence="3 4">
    <name type="scientific">Phialocephala subalpina</name>
    <dbReference type="NCBI Taxonomy" id="576137"/>
    <lineage>
        <taxon>Eukaryota</taxon>
        <taxon>Fungi</taxon>
        <taxon>Dikarya</taxon>
        <taxon>Ascomycota</taxon>
        <taxon>Pezizomycotina</taxon>
        <taxon>Leotiomycetes</taxon>
        <taxon>Helotiales</taxon>
        <taxon>Mollisiaceae</taxon>
        <taxon>Phialocephala</taxon>
        <taxon>Phialocephala fortinii species complex</taxon>
    </lineage>
</organism>
<gene>
    <name evidence="3" type="ORF">PAC_12305</name>
</gene>
<keyword evidence="4" id="KW-1185">Reference proteome</keyword>
<evidence type="ECO:0000313" key="3">
    <source>
        <dbReference type="EMBL" id="CZR62408.1"/>
    </source>
</evidence>
<name>A0A1L7XBK1_9HELO</name>
<evidence type="ECO:0000313" key="4">
    <source>
        <dbReference type="Proteomes" id="UP000184330"/>
    </source>
</evidence>
<dbReference type="PANTHER" id="PTHR24148">
    <property type="entry name" value="ANKYRIN REPEAT DOMAIN-CONTAINING PROTEIN 39 HOMOLOG-RELATED"/>
    <property type="match status" value="1"/>
</dbReference>
<proteinExistence type="predicted"/>
<feature type="region of interest" description="Disordered" evidence="1">
    <location>
        <begin position="34"/>
        <end position="54"/>
    </location>
</feature>
<dbReference type="Proteomes" id="UP000184330">
    <property type="component" value="Unassembled WGS sequence"/>
</dbReference>
<feature type="compositionally biased region" description="Polar residues" evidence="1">
    <location>
        <begin position="34"/>
        <end position="43"/>
    </location>
</feature>
<dbReference type="PANTHER" id="PTHR24148:SF73">
    <property type="entry name" value="HET DOMAIN PROTEIN (AFU_ORTHOLOGUE AFUA_8G01020)"/>
    <property type="match status" value="1"/>
</dbReference>